<keyword evidence="1" id="KW-1133">Transmembrane helix</keyword>
<comment type="caution">
    <text evidence="2">The sequence shown here is derived from an EMBL/GenBank/DDBJ whole genome shotgun (WGS) entry which is preliminary data.</text>
</comment>
<feature type="transmembrane region" description="Helical" evidence="1">
    <location>
        <begin position="50"/>
        <end position="69"/>
    </location>
</feature>
<keyword evidence="1" id="KW-0812">Transmembrane</keyword>
<organism evidence="2 3">
    <name type="scientific">Candidatus Nitrobium versatile</name>
    <dbReference type="NCBI Taxonomy" id="2884831"/>
    <lineage>
        <taxon>Bacteria</taxon>
        <taxon>Pseudomonadati</taxon>
        <taxon>Nitrospirota</taxon>
        <taxon>Nitrospiria</taxon>
        <taxon>Nitrospirales</taxon>
        <taxon>Nitrospiraceae</taxon>
        <taxon>Candidatus Nitrobium</taxon>
    </lineage>
</organism>
<dbReference type="EMBL" id="JAIOIV010000148">
    <property type="protein sequence ID" value="MBZ0158335.1"/>
    <property type="molecule type" value="Genomic_DNA"/>
</dbReference>
<feature type="transmembrane region" description="Helical" evidence="1">
    <location>
        <begin position="12"/>
        <end position="30"/>
    </location>
</feature>
<reference evidence="2" key="2">
    <citation type="submission" date="2021-08" db="EMBL/GenBank/DDBJ databases">
        <authorList>
            <person name="Dalcin Martins P."/>
        </authorList>
    </citation>
    <scope>NUCLEOTIDE SEQUENCE</scope>
    <source>
        <strain evidence="2">MAG_39</strain>
    </source>
</reference>
<dbReference type="AlphaFoldDB" id="A0A953SDS6"/>
<dbReference type="Proteomes" id="UP000705867">
    <property type="component" value="Unassembled WGS sequence"/>
</dbReference>
<sequence length="104" mass="11254">MVRTKSTVAEELIKAIPVLFFAYVFVIGWPDLAMAAAMTVEEIYKGGKDAITGIYGALFSLGVVVVGIGEYFMNGRNLGHLMGFLIVAIFPHIAVTVIDKIFGQ</sequence>
<reference evidence="2" key="1">
    <citation type="journal article" date="2021" name="bioRxiv">
        <title>Unraveling nitrogen, sulfur and carbon metabolic pathways and microbial community transcriptional responses to substrate deprivation and toxicity stresses in a bioreactor mimicking anoxic brackish coastal sediment conditions.</title>
        <authorList>
            <person name="Martins P.D."/>
            <person name="Echeveste M.J."/>
            <person name="Arshad A."/>
            <person name="Kurth J."/>
            <person name="Ouboter H."/>
            <person name="Jetten M.S.M."/>
            <person name="Welte C.U."/>
        </authorList>
    </citation>
    <scope>NUCLEOTIDE SEQUENCE</scope>
    <source>
        <strain evidence="2">MAG_39</strain>
    </source>
</reference>
<evidence type="ECO:0000313" key="3">
    <source>
        <dbReference type="Proteomes" id="UP000705867"/>
    </source>
</evidence>
<evidence type="ECO:0000313" key="2">
    <source>
        <dbReference type="EMBL" id="MBZ0158335.1"/>
    </source>
</evidence>
<evidence type="ECO:0000256" key="1">
    <source>
        <dbReference type="SAM" id="Phobius"/>
    </source>
</evidence>
<protein>
    <submittedName>
        <fullName evidence="2">Uncharacterized protein</fullName>
    </submittedName>
</protein>
<feature type="transmembrane region" description="Helical" evidence="1">
    <location>
        <begin position="81"/>
        <end position="102"/>
    </location>
</feature>
<accession>A0A953SDS6</accession>
<name>A0A953SDS6_9BACT</name>
<gene>
    <name evidence="2" type="ORF">K8I29_19230</name>
</gene>
<keyword evidence="1" id="KW-0472">Membrane</keyword>
<proteinExistence type="predicted"/>